<dbReference type="GO" id="GO:0004540">
    <property type="term" value="F:RNA nuclease activity"/>
    <property type="evidence" value="ECO:0007669"/>
    <property type="project" value="InterPro"/>
</dbReference>
<dbReference type="OrthoDB" id="28888at2157"/>
<dbReference type="HOGENOM" id="CLU_153000_0_0_2"/>
<gene>
    <name evidence="5" type="ORF">N186_08960</name>
</gene>
<dbReference type="InterPro" id="IPR008201">
    <property type="entry name" value="HepT-like"/>
</dbReference>
<dbReference type="Pfam" id="PF01934">
    <property type="entry name" value="HepT-like"/>
    <property type="match status" value="1"/>
</dbReference>
<dbReference type="EMBL" id="CP006646">
    <property type="protein sequence ID" value="AGT36128.1"/>
    <property type="molecule type" value="Genomic_DNA"/>
</dbReference>
<dbReference type="KEGG" id="thb:N186_08960"/>
<evidence type="ECO:0000313" key="5">
    <source>
        <dbReference type="EMBL" id="AGT36128.1"/>
    </source>
</evidence>
<dbReference type="eggNOG" id="arCOG02108">
    <property type="taxonomic scope" value="Archaea"/>
</dbReference>
<evidence type="ECO:0000256" key="4">
    <source>
        <dbReference type="ARBA" id="ARBA00024207"/>
    </source>
</evidence>
<dbReference type="GO" id="GO:0110001">
    <property type="term" value="C:toxin-antitoxin complex"/>
    <property type="evidence" value="ECO:0007669"/>
    <property type="project" value="InterPro"/>
</dbReference>
<organism evidence="5 6">
    <name type="scientific">Thermofilum adornatum</name>
    <dbReference type="NCBI Taxonomy" id="1365176"/>
    <lineage>
        <taxon>Archaea</taxon>
        <taxon>Thermoproteota</taxon>
        <taxon>Thermoprotei</taxon>
        <taxon>Thermofilales</taxon>
        <taxon>Thermofilaceae</taxon>
        <taxon>Thermofilum</taxon>
    </lineage>
</organism>
<evidence type="ECO:0008006" key="7">
    <source>
        <dbReference type="Google" id="ProtNLM"/>
    </source>
</evidence>
<dbReference type="Gene3D" id="1.20.120.580">
    <property type="entry name" value="bsu32300-like"/>
    <property type="match status" value="1"/>
</dbReference>
<protein>
    <recommendedName>
        <fullName evidence="7">DUF86 domain-containing protein</fullName>
    </recommendedName>
</protein>
<evidence type="ECO:0000256" key="3">
    <source>
        <dbReference type="ARBA" id="ARBA00022801"/>
    </source>
</evidence>
<reference evidence="5 6" key="1">
    <citation type="journal article" date="2013" name="Genome Announc.">
        <title>Complete Genomic Sequence of 'Thermofilum adornatus' Strain 1910bT, a Hyperthermophilic Anaerobic Organotrophic Crenarchaeon.</title>
        <authorList>
            <person name="Dominova I.N."/>
            <person name="Kublanov I.V."/>
            <person name="Podosokorskaya O.A."/>
            <person name="Derbikova K.S."/>
            <person name="Patrushev M.V."/>
            <person name="Toshchakov S.V."/>
        </authorList>
    </citation>
    <scope>NUCLEOTIDE SEQUENCE [LARGE SCALE GENOMIC DNA]</scope>
    <source>
        <strain evidence="6">1910b</strain>
    </source>
</reference>
<keyword evidence="2" id="KW-0540">Nuclease</keyword>
<name>S5ZG40_9CREN</name>
<evidence type="ECO:0000256" key="1">
    <source>
        <dbReference type="ARBA" id="ARBA00022649"/>
    </source>
</evidence>
<dbReference type="Proteomes" id="UP000015543">
    <property type="component" value="Chromosome"/>
</dbReference>
<dbReference type="InterPro" id="IPR052379">
    <property type="entry name" value="Type_VII_TA_RNase"/>
</dbReference>
<keyword evidence="6" id="KW-1185">Reference proteome</keyword>
<accession>S5ZG40</accession>
<dbReference type="GeneID" id="16574434"/>
<sequence>MGVLKRLLDNLLYYTSLLDGLKPEDLEDEYKYYAALHLLQTQAQVLMDIFARASSTLGLGVDGYIDAGLKLRAKDIITDMDLDLYRRIVGFRNVVVHEYSDVDSSIVLDIITNKKYREVARLATKVVEELEKRGIDC</sequence>
<keyword evidence="1" id="KW-1277">Toxin-antitoxin system</keyword>
<dbReference type="PANTHER" id="PTHR33397">
    <property type="entry name" value="UPF0331 PROTEIN YUTE"/>
    <property type="match status" value="1"/>
</dbReference>
<dbReference type="GO" id="GO:0016787">
    <property type="term" value="F:hydrolase activity"/>
    <property type="evidence" value="ECO:0007669"/>
    <property type="project" value="UniProtKB-KW"/>
</dbReference>
<proteinExistence type="inferred from homology"/>
<evidence type="ECO:0000313" key="6">
    <source>
        <dbReference type="Proteomes" id="UP000015543"/>
    </source>
</evidence>
<evidence type="ECO:0000256" key="2">
    <source>
        <dbReference type="ARBA" id="ARBA00022722"/>
    </source>
</evidence>
<dbReference type="AlphaFoldDB" id="S5ZG40"/>
<keyword evidence="3" id="KW-0378">Hydrolase</keyword>
<dbReference type="InterPro" id="IPR037038">
    <property type="entry name" value="HepT-like_sf"/>
</dbReference>
<dbReference type="PATRIC" id="fig|1365176.7.peg.1773"/>
<dbReference type="RefSeq" id="WP_020963435.1">
    <property type="nucleotide sequence ID" value="NC_022093.1"/>
</dbReference>
<dbReference type="PANTHER" id="PTHR33397:SF5">
    <property type="entry name" value="RNASE YUTE-RELATED"/>
    <property type="match status" value="1"/>
</dbReference>
<comment type="similarity">
    <text evidence="4">Belongs to the HepT RNase toxin family.</text>
</comment>